<organism evidence="3 4">
    <name type="scientific">Ramazzottius varieornatus</name>
    <name type="common">Water bear</name>
    <name type="synonym">Tardigrade</name>
    <dbReference type="NCBI Taxonomy" id="947166"/>
    <lineage>
        <taxon>Eukaryota</taxon>
        <taxon>Metazoa</taxon>
        <taxon>Ecdysozoa</taxon>
        <taxon>Tardigrada</taxon>
        <taxon>Eutardigrada</taxon>
        <taxon>Parachela</taxon>
        <taxon>Hypsibioidea</taxon>
        <taxon>Ramazzottiidae</taxon>
        <taxon>Ramazzottius</taxon>
    </lineage>
</organism>
<keyword evidence="2" id="KW-0472">Membrane</keyword>
<name>A0A1D1W215_RAMVA</name>
<dbReference type="Pfam" id="PF10961">
    <property type="entry name" value="SelK_SelG"/>
    <property type="match status" value="1"/>
</dbReference>
<keyword evidence="4" id="KW-1185">Reference proteome</keyword>
<evidence type="ECO:0000256" key="1">
    <source>
        <dbReference type="SAM" id="MobiDB-lite"/>
    </source>
</evidence>
<protein>
    <recommendedName>
        <fullName evidence="5">Selenoprotein K</fullName>
    </recommendedName>
</protein>
<dbReference type="AlphaFoldDB" id="A0A1D1W215"/>
<dbReference type="EMBL" id="BDGG01000013">
    <property type="protein sequence ID" value="GAV06158.1"/>
    <property type="molecule type" value="Genomic_DNA"/>
</dbReference>
<keyword evidence="2" id="KW-1133">Transmembrane helix</keyword>
<proteinExistence type="predicted"/>
<feature type="region of interest" description="Disordered" evidence="1">
    <location>
        <begin position="42"/>
        <end position="93"/>
    </location>
</feature>
<evidence type="ECO:0008006" key="5">
    <source>
        <dbReference type="Google" id="ProtNLM"/>
    </source>
</evidence>
<reference evidence="3 4" key="1">
    <citation type="journal article" date="2016" name="Nat. Commun.">
        <title>Extremotolerant tardigrade genome and improved radiotolerance of human cultured cells by tardigrade-unique protein.</title>
        <authorList>
            <person name="Hashimoto T."/>
            <person name="Horikawa D.D."/>
            <person name="Saito Y."/>
            <person name="Kuwahara H."/>
            <person name="Kozuka-Hata H."/>
            <person name="Shin-I T."/>
            <person name="Minakuchi Y."/>
            <person name="Ohishi K."/>
            <person name="Motoyama A."/>
            <person name="Aizu T."/>
            <person name="Enomoto A."/>
            <person name="Kondo K."/>
            <person name="Tanaka S."/>
            <person name="Hara Y."/>
            <person name="Koshikawa S."/>
            <person name="Sagara H."/>
            <person name="Miura T."/>
            <person name="Yokobori S."/>
            <person name="Miyagawa K."/>
            <person name="Suzuki Y."/>
            <person name="Kubo T."/>
            <person name="Oyama M."/>
            <person name="Kohara Y."/>
            <person name="Fujiyama A."/>
            <person name="Arakawa K."/>
            <person name="Katayama T."/>
            <person name="Toyoda A."/>
            <person name="Kunieda T."/>
        </authorList>
    </citation>
    <scope>NUCLEOTIDE SEQUENCE [LARGE SCALE GENOMIC DNA]</scope>
    <source>
        <strain evidence="3 4">YOKOZUNA-1</strain>
    </source>
</reference>
<feature type="compositionally biased region" description="Pro residues" evidence="1">
    <location>
        <begin position="84"/>
        <end position="93"/>
    </location>
</feature>
<keyword evidence="2" id="KW-0812">Transmembrane</keyword>
<evidence type="ECO:0000313" key="4">
    <source>
        <dbReference type="Proteomes" id="UP000186922"/>
    </source>
</evidence>
<dbReference type="Proteomes" id="UP000186922">
    <property type="component" value="Unassembled WGS sequence"/>
</dbReference>
<dbReference type="InterPro" id="IPR024491">
    <property type="entry name" value="Se_SelK/SelG"/>
</dbReference>
<gene>
    <name evidence="3" type="primary">RvY_16186</name>
    <name evidence="3" type="synonym">RvY_16186.2</name>
    <name evidence="3" type="ORF">RvY_16186-2</name>
</gene>
<evidence type="ECO:0000256" key="2">
    <source>
        <dbReference type="SAM" id="Phobius"/>
    </source>
</evidence>
<comment type="caution">
    <text evidence="3">The sequence shown here is derived from an EMBL/GenBank/DDBJ whole genome shotgun (WGS) entry which is preliminary data.</text>
</comment>
<sequence>MPYVSGGEIGGSNRGWSLTRVWDTFLTFVFGVVLFFRTLLPFSIGGDSSSRSQSRSSSASRRGPSSGFGGGRNIGGLSRSGGAAPPPCGAGGG</sequence>
<feature type="compositionally biased region" description="Low complexity" evidence="1">
    <location>
        <begin position="42"/>
        <end position="65"/>
    </location>
</feature>
<evidence type="ECO:0000313" key="3">
    <source>
        <dbReference type="EMBL" id="GAV06158.1"/>
    </source>
</evidence>
<feature type="transmembrane region" description="Helical" evidence="2">
    <location>
        <begin position="25"/>
        <end position="45"/>
    </location>
</feature>
<accession>A0A1D1W215</accession>